<protein>
    <submittedName>
        <fullName evidence="2">Uncharacterized protein</fullName>
    </submittedName>
</protein>
<proteinExistence type="predicted"/>
<evidence type="ECO:0000313" key="2">
    <source>
        <dbReference type="WBParaSite" id="nRc.2.0.1.t23930-RA"/>
    </source>
</evidence>
<dbReference type="AlphaFoldDB" id="A0A915JDR1"/>
<evidence type="ECO:0000313" key="1">
    <source>
        <dbReference type="Proteomes" id="UP000887565"/>
    </source>
</evidence>
<sequence>MVRSEEKFFVRFVTTNQFCRKKRRDLVQELKHRLANGEHNLGMDYVNERIVFKKQTPDEDCINGTLFGGTATEIGFCRRSMSSGGRLNSPSADTTVIMFKEVILKIKNQFNIT</sequence>
<dbReference type="Proteomes" id="UP000887565">
    <property type="component" value="Unplaced"/>
</dbReference>
<name>A0A915JDR1_ROMCU</name>
<keyword evidence="1" id="KW-1185">Reference proteome</keyword>
<reference evidence="2" key="1">
    <citation type="submission" date="2022-11" db="UniProtKB">
        <authorList>
            <consortium name="WormBaseParasite"/>
        </authorList>
    </citation>
    <scope>IDENTIFICATION</scope>
</reference>
<dbReference type="WBParaSite" id="nRc.2.0.1.t23930-RA">
    <property type="protein sequence ID" value="nRc.2.0.1.t23930-RA"/>
    <property type="gene ID" value="nRc.2.0.1.g23930"/>
</dbReference>
<organism evidence="1 2">
    <name type="scientific">Romanomermis culicivorax</name>
    <name type="common">Nematode worm</name>
    <dbReference type="NCBI Taxonomy" id="13658"/>
    <lineage>
        <taxon>Eukaryota</taxon>
        <taxon>Metazoa</taxon>
        <taxon>Ecdysozoa</taxon>
        <taxon>Nematoda</taxon>
        <taxon>Enoplea</taxon>
        <taxon>Dorylaimia</taxon>
        <taxon>Mermithida</taxon>
        <taxon>Mermithoidea</taxon>
        <taxon>Mermithidae</taxon>
        <taxon>Romanomermis</taxon>
    </lineage>
</organism>
<accession>A0A915JDR1</accession>